<dbReference type="PANTHER" id="PTHR33085">
    <property type="entry name" value="OS12G0113100 PROTEIN-RELATED"/>
    <property type="match status" value="1"/>
</dbReference>
<feature type="region of interest" description="Disordered" evidence="1">
    <location>
        <begin position="30"/>
        <end position="70"/>
    </location>
</feature>
<protein>
    <recommendedName>
        <fullName evidence="3">DUF295 domain-containing protein</fullName>
    </recommendedName>
</protein>
<dbReference type="PANTHER" id="PTHR33085:SF47">
    <property type="entry name" value="OS02G0513400 PROTEIN"/>
    <property type="match status" value="1"/>
</dbReference>
<sequence length="425" mass="47083">MWQSFLARPQHVLSRLCLVRRPARGGAIPAVIGGRTPYTTGRHREPTQVSAGRTWSDRQGGGCCRGPNQPPQRRRHLYVALDDPRGYALYKLNVDDLFSDDAGAGTVDLHRLPEPVLRLGFRSFGTSARINALGSNIVVTGMAKDTHDKTAGRPRCLTLVYDTKTGRQDIAQLLPDEVDLRDWHETVAVGDKMYAFCPTMPPLYYLGADTQAQPESDDDGDDNEDPDSEDDDEISYLHPDGRTIFMSAVDGHGFGEGTGTYSWDTHQHNGKWTYHGNWHLPFIYQAYYDNALDAWVEFQHSDGADGGIKGYYHLSSCSVPSLGEGTTPRPAWKLCKEPLTFLQAPLSAMCRRLVHIGHGTFCLVEIARRCSCDGHQGNLLRVTMFTASYRKNGKLVATPSGPGRSYLISSSYAPPSTCDPPAFWM</sequence>
<evidence type="ECO:0008006" key="3">
    <source>
        <dbReference type="Google" id="ProtNLM"/>
    </source>
</evidence>
<organism evidence="2">
    <name type="scientific">Aegilops tauschii</name>
    <name type="common">Tausch's goatgrass</name>
    <name type="synonym">Aegilops squarrosa</name>
    <dbReference type="NCBI Taxonomy" id="37682"/>
    <lineage>
        <taxon>Eukaryota</taxon>
        <taxon>Viridiplantae</taxon>
        <taxon>Streptophyta</taxon>
        <taxon>Embryophyta</taxon>
        <taxon>Tracheophyta</taxon>
        <taxon>Spermatophyta</taxon>
        <taxon>Magnoliopsida</taxon>
        <taxon>Liliopsida</taxon>
        <taxon>Poales</taxon>
        <taxon>Poaceae</taxon>
        <taxon>BOP clade</taxon>
        <taxon>Pooideae</taxon>
        <taxon>Triticodae</taxon>
        <taxon>Triticeae</taxon>
        <taxon>Triticinae</taxon>
        <taxon>Aegilops</taxon>
    </lineage>
</organism>
<feature type="region of interest" description="Disordered" evidence="1">
    <location>
        <begin position="209"/>
        <end position="236"/>
    </location>
</feature>
<dbReference type="InterPro" id="IPR012871">
    <property type="entry name" value="DUF1668_ORYSA"/>
</dbReference>
<evidence type="ECO:0000256" key="1">
    <source>
        <dbReference type="SAM" id="MobiDB-lite"/>
    </source>
</evidence>
<dbReference type="EnsemblPlants" id="EMT23741">
    <property type="protein sequence ID" value="EMT23741"/>
    <property type="gene ID" value="F775_04234"/>
</dbReference>
<name>M8CK56_AEGTA</name>
<evidence type="ECO:0000313" key="2">
    <source>
        <dbReference type="EnsemblPlants" id="EMT23741"/>
    </source>
</evidence>
<reference evidence="2" key="1">
    <citation type="submission" date="2015-06" db="UniProtKB">
        <authorList>
            <consortium name="EnsemblPlants"/>
        </authorList>
    </citation>
    <scope>IDENTIFICATION</scope>
</reference>
<dbReference type="Pfam" id="PF07893">
    <property type="entry name" value="DUF1668"/>
    <property type="match status" value="1"/>
</dbReference>
<dbReference type="AlphaFoldDB" id="M8CK56"/>
<proteinExistence type="predicted"/>
<feature type="compositionally biased region" description="Acidic residues" evidence="1">
    <location>
        <begin position="215"/>
        <end position="234"/>
    </location>
</feature>
<accession>M8CK56</accession>